<evidence type="ECO:0000313" key="8">
    <source>
        <dbReference type="Proteomes" id="UP000832011"/>
    </source>
</evidence>
<dbReference type="PANTHER" id="PTHR34183:SF1">
    <property type="entry name" value="ENDOLYTIC PEPTIDOGLYCAN TRANSGLYCOSYLASE RLPA"/>
    <property type="match status" value="1"/>
</dbReference>
<comment type="similarity">
    <text evidence="4 5">Belongs to the RlpA family.</text>
</comment>
<dbReference type="Pfam" id="PF05036">
    <property type="entry name" value="SPOR"/>
    <property type="match status" value="1"/>
</dbReference>
<dbReference type="HAMAP" id="MF_02071">
    <property type="entry name" value="RlpA"/>
    <property type="match status" value="1"/>
</dbReference>
<evidence type="ECO:0000256" key="3">
    <source>
        <dbReference type="ARBA" id="ARBA00023316"/>
    </source>
</evidence>
<keyword evidence="2 4" id="KW-0456">Lyase</keyword>
<feature type="signal peptide" evidence="4">
    <location>
        <begin position="1"/>
        <end position="24"/>
    </location>
</feature>
<dbReference type="EC" id="4.2.2.-" evidence="4"/>
<keyword evidence="1 4" id="KW-0732">Signal</keyword>
<dbReference type="InterPro" id="IPR034718">
    <property type="entry name" value="RlpA"/>
</dbReference>
<dbReference type="CDD" id="cd22268">
    <property type="entry name" value="DPBB_RlpA-like"/>
    <property type="match status" value="1"/>
</dbReference>
<proteinExistence type="inferred from homology"/>
<dbReference type="Pfam" id="PF03330">
    <property type="entry name" value="DPBB_1"/>
    <property type="match status" value="1"/>
</dbReference>
<reference evidence="7 8" key="1">
    <citation type="journal article" date="2022" name="Res Sq">
        <title>Evolution of multicellular longitudinally dividing oral cavity symbionts (Neisseriaceae).</title>
        <authorList>
            <person name="Nyongesa S."/>
            <person name="Weber P."/>
            <person name="Bernet E."/>
            <person name="Pullido F."/>
            <person name="Nieckarz M."/>
            <person name="Delaby M."/>
            <person name="Nieves C."/>
            <person name="Viehboeck T."/>
            <person name="Krause N."/>
            <person name="Rivera-Millot A."/>
            <person name="Nakamura A."/>
            <person name="Vischer N."/>
            <person name="VanNieuwenhze M."/>
            <person name="Brun Y."/>
            <person name="Cava F."/>
            <person name="Bulgheresi S."/>
            <person name="Veyrier F."/>
        </authorList>
    </citation>
    <scope>NUCLEOTIDE SEQUENCE [LARGE SCALE GENOMIC DNA]</scope>
    <source>
        <strain evidence="7 8">SN4</strain>
    </source>
</reference>
<feature type="chain" id="PRO_5044933383" description="Endolytic peptidoglycan transglycosylase RlpA" evidence="4">
    <location>
        <begin position="25"/>
        <end position="268"/>
    </location>
</feature>
<keyword evidence="3 4" id="KW-0961">Cell wall biogenesis/degradation</keyword>
<sequence length="268" mass="29464" precursor="true">MSKKNVFFCTVAAVAISSTLISHAVADTNKTSKNTIAMPSQKAMATQLKLANQAGRVHMLTPDSVIRAEKLHPSANLSYQVKGTRYQPIQKVSNFSQEGKASWYGKQFHGRKTASGERYDMNEMTAAHRTLPIPSYAKVTNLANGKEVIVRINDRGPFHSNRVMDVSFGAAKKLGMVNTGTARVRIEQLVPGQLAQADAQPMFVSLQKFDQVQDAQAYLQRVNALVSKDNHGKKVSMVREGGKYVVQVGPFQSQEKTEPIKQAMLTAL</sequence>
<dbReference type="Gene3D" id="2.40.40.10">
    <property type="entry name" value="RlpA-like domain"/>
    <property type="match status" value="1"/>
</dbReference>
<dbReference type="InterPro" id="IPR009009">
    <property type="entry name" value="RlpA-like_DPBB"/>
</dbReference>
<dbReference type="InterPro" id="IPR012997">
    <property type="entry name" value="RplA"/>
</dbReference>
<dbReference type="EMBL" id="CP091511">
    <property type="protein sequence ID" value="UOO90952.1"/>
    <property type="molecule type" value="Genomic_DNA"/>
</dbReference>
<evidence type="ECO:0000256" key="2">
    <source>
        <dbReference type="ARBA" id="ARBA00023239"/>
    </source>
</evidence>
<evidence type="ECO:0000256" key="5">
    <source>
        <dbReference type="RuleBase" id="RU003495"/>
    </source>
</evidence>
<evidence type="ECO:0000256" key="4">
    <source>
        <dbReference type="HAMAP-Rule" id="MF_02071"/>
    </source>
</evidence>
<dbReference type="NCBIfam" id="TIGR00413">
    <property type="entry name" value="rlpA"/>
    <property type="match status" value="1"/>
</dbReference>
<evidence type="ECO:0000259" key="6">
    <source>
        <dbReference type="PROSITE" id="PS51724"/>
    </source>
</evidence>
<protein>
    <recommendedName>
        <fullName evidence="4">Endolytic peptidoglycan transglycosylase RlpA</fullName>
        <ecNumber evidence="4">4.2.2.-</ecNumber>
    </recommendedName>
</protein>
<comment type="function">
    <text evidence="4">Lytic transglycosylase with a strong preference for naked glycan strands that lack stem peptides.</text>
</comment>
<accession>A0ABY4E5C4</accession>
<dbReference type="PANTHER" id="PTHR34183">
    <property type="entry name" value="ENDOLYTIC PEPTIDOGLYCAN TRANSGLYCOSYLASE RLPA"/>
    <property type="match status" value="1"/>
</dbReference>
<dbReference type="Proteomes" id="UP000832011">
    <property type="component" value="Chromosome"/>
</dbReference>
<dbReference type="InterPro" id="IPR036908">
    <property type="entry name" value="RlpA-like_sf"/>
</dbReference>
<dbReference type="InterPro" id="IPR007730">
    <property type="entry name" value="SPOR-like_dom"/>
</dbReference>
<evidence type="ECO:0000256" key="1">
    <source>
        <dbReference type="ARBA" id="ARBA00022729"/>
    </source>
</evidence>
<dbReference type="SUPFAM" id="SSF50685">
    <property type="entry name" value="Barwin-like endoglucanases"/>
    <property type="match status" value="1"/>
</dbReference>
<keyword evidence="8" id="KW-1185">Reference proteome</keyword>
<evidence type="ECO:0000313" key="7">
    <source>
        <dbReference type="EMBL" id="UOO90952.1"/>
    </source>
</evidence>
<dbReference type="PROSITE" id="PS51724">
    <property type="entry name" value="SPOR"/>
    <property type="match status" value="1"/>
</dbReference>
<name>A0ABY4E5C4_9NEIS</name>
<gene>
    <name evidence="4" type="primary">rlpA</name>
    <name evidence="7" type="ORF">LVJ82_08320</name>
</gene>
<organism evidence="7 8">
    <name type="scientific">Vitreoscilla massiliensis</name>
    <dbReference type="NCBI Taxonomy" id="1689272"/>
    <lineage>
        <taxon>Bacteria</taxon>
        <taxon>Pseudomonadati</taxon>
        <taxon>Pseudomonadota</taxon>
        <taxon>Betaproteobacteria</taxon>
        <taxon>Neisseriales</taxon>
        <taxon>Neisseriaceae</taxon>
        <taxon>Vitreoscilla</taxon>
    </lineage>
</organism>
<feature type="domain" description="SPOR" evidence="6">
    <location>
        <begin position="196"/>
        <end position="268"/>
    </location>
</feature>